<dbReference type="EMBL" id="RCDB01000001">
    <property type="protein sequence ID" value="RLK52882.1"/>
    <property type="molecule type" value="Genomic_DNA"/>
</dbReference>
<feature type="transmembrane region" description="Helical" evidence="6">
    <location>
        <begin position="95"/>
        <end position="113"/>
    </location>
</feature>
<dbReference type="Proteomes" id="UP000273158">
    <property type="component" value="Unassembled WGS sequence"/>
</dbReference>
<keyword evidence="3 6" id="KW-0812">Transmembrane</keyword>
<keyword evidence="5 6" id="KW-0472">Membrane</keyword>
<feature type="transmembrane region" description="Helical" evidence="6">
    <location>
        <begin position="181"/>
        <end position="200"/>
    </location>
</feature>
<dbReference type="PANTHER" id="PTHR34697">
    <property type="entry name" value="PHOSPHATIDYLGLYCEROL LYSYLTRANSFERASE"/>
    <property type="match status" value="1"/>
</dbReference>
<protein>
    <submittedName>
        <fullName evidence="8">Lysylphosphatidylglycerol synthetase-like protein (DUF2156 family)</fullName>
    </submittedName>
</protein>
<dbReference type="AlphaFoldDB" id="A0A498CB49"/>
<dbReference type="GO" id="GO:0005886">
    <property type="term" value="C:plasma membrane"/>
    <property type="evidence" value="ECO:0007669"/>
    <property type="project" value="UniProtKB-SubCell"/>
</dbReference>
<evidence type="ECO:0000256" key="1">
    <source>
        <dbReference type="ARBA" id="ARBA00004651"/>
    </source>
</evidence>
<organism evidence="8 9">
    <name type="scientific">Microbacterium telephonicum</name>
    <dbReference type="NCBI Taxonomy" id="1714841"/>
    <lineage>
        <taxon>Bacteria</taxon>
        <taxon>Bacillati</taxon>
        <taxon>Actinomycetota</taxon>
        <taxon>Actinomycetes</taxon>
        <taxon>Micrococcales</taxon>
        <taxon>Microbacteriaceae</taxon>
        <taxon>Microbacterium</taxon>
    </lineage>
</organism>
<dbReference type="Gene3D" id="1.20.1540.10">
    <property type="entry name" value="Rhomboid-like"/>
    <property type="match status" value="1"/>
</dbReference>
<keyword evidence="9" id="KW-1185">Reference proteome</keyword>
<evidence type="ECO:0000256" key="3">
    <source>
        <dbReference type="ARBA" id="ARBA00022692"/>
    </source>
</evidence>
<dbReference type="InterPro" id="IPR051211">
    <property type="entry name" value="PG_lysyltransferase"/>
</dbReference>
<proteinExistence type="predicted"/>
<dbReference type="SUPFAM" id="SSF144091">
    <property type="entry name" value="Rhomboid-like"/>
    <property type="match status" value="1"/>
</dbReference>
<comment type="subcellular location">
    <subcellularLocation>
        <location evidence="1">Cell membrane</location>
        <topology evidence="1">Multi-pass membrane protein</topology>
    </subcellularLocation>
</comment>
<accession>A0A498CB49</accession>
<evidence type="ECO:0000313" key="9">
    <source>
        <dbReference type="Proteomes" id="UP000273158"/>
    </source>
</evidence>
<keyword evidence="2" id="KW-1003">Cell membrane</keyword>
<feature type="transmembrane region" description="Helical" evidence="6">
    <location>
        <begin position="273"/>
        <end position="290"/>
    </location>
</feature>
<sequence>MLRRSIVGAMEAENAVAAPPVAEPRRPSRALAFLRRTAWTWTLVVVILVVGVVSGALWSPFNENPSFDTWAYGLPALEEGRWWTPVTGTFFADAPWVYVPMILGLVGMLVLEYRWGARVALGYFCIGQLFSVLATALVVWLAAFITDWEWAQEMVTVLDVGASGGAFACLAAVAGRLPSPWKLRAWLAIIGLVVIGFLFIGNLADVEHLLAVALVLAVDRSFQPRRTTVREQRLIAFVALLAFGAISIVAALFPIVGPVGSTVDIADSNPWDNALNLVIVLVVANGIRLARRWAWLVAIVMLSINVLAAFALFVLYLVVDDNVLSEDSQALGVTTEIAMGLLALGILVYLIVIRHAFRWRRKGTLGLSPVPNRDDAVAMIQANGGGTLSWMTTWAGMTYARTTHGIVAYQRRAGVALVLADPLGPEESRAASVREFIEMAERQGLAPVFFSANEATRAALPDDWSSLIVADDTIVDLPGLEFTGKRWNSVRTSINRGGRENIEFHLGTLKDEPWGVQAQLDAISGQWVGDKDLPEMRFTLGTLDEAADPAARIAIARTTQGDVEGFLSWLPIYGEGGIRGWTLDLMRRRDGGTFPPVMEFLIGMSAAAFRDEGAQIMSLSGAPLTHEYPPEADIFAQLSTRLADLLEPVYGFKSLHRFKQKFNPRHETMYLLYRDASDFPRIGRALTGAFLPDATMGQFARAGLDIFRKKD</sequence>
<evidence type="ECO:0000256" key="4">
    <source>
        <dbReference type="ARBA" id="ARBA00022989"/>
    </source>
</evidence>
<dbReference type="InterPro" id="IPR024320">
    <property type="entry name" value="LPG_synthase_C"/>
</dbReference>
<feature type="transmembrane region" description="Helical" evidence="6">
    <location>
        <begin position="234"/>
        <end position="253"/>
    </location>
</feature>
<dbReference type="GO" id="GO:0016755">
    <property type="term" value="F:aminoacyltransferase activity"/>
    <property type="evidence" value="ECO:0007669"/>
    <property type="project" value="TreeGrafter"/>
</dbReference>
<evidence type="ECO:0000313" key="8">
    <source>
        <dbReference type="EMBL" id="RLK52882.1"/>
    </source>
</evidence>
<dbReference type="PANTHER" id="PTHR34697:SF2">
    <property type="entry name" value="PHOSPHATIDYLGLYCEROL LYSYLTRANSFERASE"/>
    <property type="match status" value="1"/>
</dbReference>
<feature type="domain" description="Phosphatidylglycerol lysyltransferase C-terminal" evidence="7">
    <location>
        <begin position="382"/>
        <end position="673"/>
    </location>
</feature>
<name>A0A498CB49_9MICO</name>
<evidence type="ECO:0000259" key="7">
    <source>
        <dbReference type="Pfam" id="PF09924"/>
    </source>
</evidence>
<evidence type="ECO:0000256" key="5">
    <source>
        <dbReference type="ARBA" id="ARBA00023136"/>
    </source>
</evidence>
<feature type="transmembrane region" description="Helical" evidence="6">
    <location>
        <begin position="330"/>
        <end position="352"/>
    </location>
</feature>
<reference evidence="8 9" key="1">
    <citation type="journal article" date="2015" name="Stand. Genomic Sci.">
        <title>Genomic Encyclopedia of Bacterial and Archaeal Type Strains, Phase III: the genomes of soil and plant-associated and newly described type strains.</title>
        <authorList>
            <person name="Whitman W.B."/>
            <person name="Woyke T."/>
            <person name="Klenk H.P."/>
            <person name="Zhou Y."/>
            <person name="Lilburn T.G."/>
            <person name="Beck B.J."/>
            <person name="De Vos P."/>
            <person name="Vandamme P."/>
            <person name="Eisen J.A."/>
            <person name="Garrity G."/>
            <person name="Hugenholtz P."/>
            <person name="Kyrpides N.C."/>
        </authorList>
    </citation>
    <scope>NUCLEOTIDE SEQUENCE [LARGE SCALE GENOMIC DNA]</scope>
    <source>
        <strain evidence="8 9">S2T63</strain>
    </source>
</reference>
<dbReference type="GO" id="GO:0055091">
    <property type="term" value="P:phospholipid homeostasis"/>
    <property type="evidence" value="ECO:0007669"/>
    <property type="project" value="TreeGrafter"/>
</dbReference>
<feature type="transmembrane region" description="Helical" evidence="6">
    <location>
        <begin position="38"/>
        <end position="58"/>
    </location>
</feature>
<feature type="transmembrane region" description="Helical" evidence="6">
    <location>
        <begin position="295"/>
        <end position="318"/>
    </location>
</feature>
<dbReference type="Pfam" id="PF09924">
    <property type="entry name" value="LPG_synthase_C"/>
    <property type="match status" value="1"/>
</dbReference>
<comment type="caution">
    <text evidence="8">The sequence shown here is derived from an EMBL/GenBank/DDBJ whole genome shotgun (WGS) entry which is preliminary data.</text>
</comment>
<feature type="transmembrane region" description="Helical" evidence="6">
    <location>
        <begin position="120"/>
        <end position="143"/>
    </location>
</feature>
<evidence type="ECO:0000256" key="6">
    <source>
        <dbReference type="SAM" id="Phobius"/>
    </source>
</evidence>
<evidence type="ECO:0000256" key="2">
    <source>
        <dbReference type="ARBA" id="ARBA00022475"/>
    </source>
</evidence>
<dbReference type="InterPro" id="IPR035952">
    <property type="entry name" value="Rhomboid-like_sf"/>
</dbReference>
<keyword evidence="4 6" id="KW-1133">Transmembrane helix</keyword>
<gene>
    <name evidence="8" type="ORF">C7474_0843</name>
</gene>